<dbReference type="Proteomes" id="UP000288805">
    <property type="component" value="Unassembled WGS sequence"/>
</dbReference>
<evidence type="ECO:0000313" key="2">
    <source>
        <dbReference type="Proteomes" id="UP000288805"/>
    </source>
</evidence>
<gene>
    <name evidence="1" type="ORF">CK203_010984</name>
</gene>
<evidence type="ECO:0000313" key="1">
    <source>
        <dbReference type="EMBL" id="RVX08682.1"/>
    </source>
</evidence>
<protein>
    <submittedName>
        <fullName evidence="1">Uncharacterized protein</fullName>
    </submittedName>
</protein>
<proteinExistence type="predicted"/>
<dbReference type="EMBL" id="QGNW01000040">
    <property type="protein sequence ID" value="RVX08682.1"/>
    <property type="molecule type" value="Genomic_DNA"/>
</dbReference>
<name>A0A438JIB9_VITVI</name>
<sequence>MQIHAVSTREKELQSQVIHLQQSIGTLVEELQRQKLKNAQVCAHPFSH</sequence>
<comment type="caution">
    <text evidence="1">The sequence shown here is derived from an EMBL/GenBank/DDBJ whole genome shotgun (WGS) entry which is preliminary data.</text>
</comment>
<accession>A0A438JIB9</accession>
<dbReference type="AlphaFoldDB" id="A0A438JIB9"/>
<reference evidence="1 2" key="1">
    <citation type="journal article" date="2018" name="PLoS Genet.">
        <title>Population sequencing reveals clonal diversity and ancestral inbreeding in the grapevine cultivar Chardonnay.</title>
        <authorList>
            <person name="Roach M.J."/>
            <person name="Johnson D.L."/>
            <person name="Bohlmann J."/>
            <person name="van Vuuren H.J."/>
            <person name="Jones S.J."/>
            <person name="Pretorius I.S."/>
            <person name="Schmidt S.A."/>
            <person name="Borneman A.R."/>
        </authorList>
    </citation>
    <scope>NUCLEOTIDE SEQUENCE [LARGE SCALE GENOMIC DNA]</scope>
    <source>
        <strain evidence="2">cv. Chardonnay</strain>
        <tissue evidence="1">Leaf</tissue>
    </source>
</reference>
<organism evidence="1 2">
    <name type="scientific">Vitis vinifera</name>
    <name type="common">Grape</name>
    <dbReference type="NCBI Taxonomy" id="29760"/>
    <lineage>
        <taxon>Eukaryota</taxon>
        <taxon>Viridiplantae</taxon>
        <taxon>Streptophyta</taxon>
        <taxon>Embryophyta</taxon>
        <taxon>Tracheophyta</taxon>
        <taxon>Spermatophyta</taxon>
        <taxon>Magnoliopsida</taxon>
        <taxon>eudicotyledons</taxon>
        <taxon>Gunneridae</taxon>
        <taxon>Pentapetalae</taxon>
        <taxon>rosids</taxon>
        <taxon>Vitales</taxon>
        <taxon>Vitaceae</taxon>
        <taxon>Viteae</taxon>
        <taxon>Vitis</taxon>
    </lineage>
</organism>